<evidence type="ECO:0000313" key="1">
    <source>
        <dbReference type="EMBL" id="SET76790.1"/>
    </source>
</evidence>
<accession>A0A1I0H268</accession>
<dbReference type="RefSeq" id="WP_090872619.1">
    <property type="nucleotide sequence ID" value="NZ_FOHE01000026.1"/>
</dbReference>
<dbReference type="OrthoDB" id="2475162at2"/>
<gene>
    <name evidence="1" type="ORF">SAMN05216389_12625</name>
</gene>
<evidence type="ECO:0000313" key="2">
    <source>
        <dbReference type="Proteomes" id="UP000198618"/>
    </source>
</evidence>
<keyword evidence="2" id="KW-1185">Reference proteome</keyword>
<dbReference type="STRING" id="930131.SAMN05216389_12625"/>
<dbReference type="EMBL" id="FOHE01000026">
    <property type="protein sequence ID" value="SET76790.1"/>
    <property type="molecule type" value="Genomic_DNA"/>
</dbReference>
<sequence length="116" mass="13923">MNDVTMYYEHFHDEKIPLWFVVENIDWSNSILYLTADPDNESDISYFHHDDWKVSVLLSDLLRNHSKKNYFGINLSNIELRINEHGYTTDNVKELVIRVVDIKEIMYMDRVIDKNL</sequence>
<dbReference type="Proteomes" id="UP000198618">
    <property type="component" value="Unassembled WGS sequence"/>
</dbReference>
<name>A0A1I0H268_9BACI</name>
<reference evidence="1 2" key="1">
    <citation type="submission" date="2016-10" db="EMBL/GenBank/DDBJ databases">
        <authorList>
            <person name="de Groot N.N."/>
        </authorList>
    </citation>
    <scope>NUCLEOTIDE SEQUENCE [LARGE SCALE GENOMIC DNA]</scope>
    <source>
        <strain evidence="1 2">IBRC-M 10780</strain>
    </source>
</reference>
<proteinExistence type="predicted"/>
<dbReference type="AlphaFoldDB" id="A0A1I0H268"/>
<organism evidence="1 2">
    <name type="scientific">Oceanobacillus limi</name>
    <dbReference type="NCBI Taxonomy" id="930131"/>
    <lineage>
        <taxon>Bacteria</taxon>
        <taxon>Bacillati</taxon>
        <taxon>Bacillota</taxon>
        <taxon>Bacilli</taxon>
        <taxon>Bacillales</taxon>
        <taxon>Bacillaceae</taxon>
        <taxon>Oceanobacillus</taxon>
    </lineage>
</organism>
<protein>
    <submittedName>
        <fullName evidence="1">Uncharacterized protein</fullName>
    </submittedName>
</protein>